<dbReference type="Proteomes" id="UP000295075">
    <property type="component" value="Unassembled WGS sequence"/>
</dbReference>
<proteinExistence type="predicted"/>
<sequence>MSNDIERMLAAAADDTDQPLHTDIDDILTRGRRSVRRSRIAIASTSVLTTLAIVGGLTVWQGTLQQGEAPAKTPKSETITVDPKTGRITDNETGIQATLPPPASPLSDAAVLKRCRWSDSEYVQSNKERGSNAYDQAGPINAEWRVLVKSGDQKRLEALFLAPDRSIVSLCSQKDERGEGRSGRISTSILPFPKAMEGAPERRPLVVEAGLQVPAAGVAHVLVSLAGESAPRQALVGPEGYFTLGFPEWEEMRKIDPNSKAWDNYEPTVQRIRGYDANGKRIYDWKYVKVEPPKPTPIPADVKIKTQPQIEPKVVLTKDPENGKPLAVVPFSPLSDEQVRAECKKPDDSFIDGGKGAGDERPYDAGRISPDWQVALKVGSDKRFTALLVSPGQNVLAWCYRAEQGAYDYTRSGVQTDGTFGDPAKDEFSMWAMVPEGVAQIIVDLPTGPVRAAISNGYYLWGTTGGSENFKKVRVRGFDADAKLIYDQKISVDAS</sequence>
<gene>
    <name evidence="3" type="ORF">E1261_07540</name>
</gene>
<evidence type="ECO:0000313" key="3">
    <source>
        <dbReference type="EMBL" id="TDC32809.1"/>
    </source>
</evidence>
<keyword evidence="2" id="KW-0472">Membrane</keyword>
<name>A0A4R4QCD4_9ACTN</name>
<feature type="region of interest" description="Disordered" evidence="1">
    <location>
        <begin position="345"/>
        <end position="364"/>
    </location>
</feature>
<evidence type="ECO:0000313" key="4">
    <source>
        <dbReference type="Proteomes" id="UP000295075"/>
    </source>
</evidence>
<accession>A0A4R4QCD4</accession>
<keyword evidence="4" id="KW-1185">Reference proteome</keyword>
<evidence type="ECO:0000256" key="2">
    <source>
        <dbReference type="SAM" id="Phobius"/>
    </source>
</evidence>
<dbReference type="RefSeq" id="WP_132403997.1">
    <property type="nucleotide sequence ID" value="NZ_SMKA01000019.1"/>
</dbReference>
<protein>
    <submittedName>
        <fullName evidence="3">Uncharacterized protein</fullName>
    </submittedName>
</protein>
<dbReference type="EMBL" id="SMKA01000019">
    <property type="protein sequence ID" value="TDC32809.1"/>
    <property type="molecule type" value="Genomic_DNA"/>
</dbReference>
<dbReference type="OrthoDB" id="3803964at2"/>
<keyword evidence="2" id="KW-1133">Transmembrane helix</keyword>
<comment type="caution">
    <text evidence="3">The sequence shown here is derived from an EMBL/GenBank/DDBJ whole genome shotgun (WGS) entry which is preliminary data.</text>
</comment>
<keyword evidence="2" id="KW-0812">Transmembrane</keyword>
<dbReference type="AlphaFoldDB" id="A0A4R4QCD4"/>
<evidence type="ECO:0000256" key="1">
    <source>
        <dbReference type="SAM" id="MobiDB-lite"/>
    </source>
</evidence>
<feature type="transmembrane region" description="Helical" evidence="2">
    <location>
        <begin position="40"/>
        <end position="60"/>
    </location>
</feature>
<reference evidence="3 4" key="1">
    <citation type="submission" date="2019-03" db="EMBL/GenBank/DDBJ databases">
        <title>Draft genome sequences of novel Actinobacteria.</title>
        <authorList>
            <person name="Sahin N."/>
            <person name="Ay H."/>
            <person name="Saygin H."/>
        </authorList>
    </citation>
    <scope>NUCLEOTIDE SEQUENCE [LARGE SCALE GENOMIC DNA]</scope>
    <source>
        <strain evidence="3 4">JCM 30547</strain>
    </source>
</reference>
<organism evidence="3 4">
    <name type="scientific">Kribbella albertanoniae</name>
    <dbReference type="NCBI Taxonomy" id="1266829"/>
    <lineage>
        <taxon>Bacteria</taxon>
        <taxon>Bacillati</taxon>
        <taxon>Actinomycetota</taxon>
        <taxon>Actinomycetes</taxon>
        <taxon>Propionibacteriales</taxon>
        <taxon>Kribbellaceae</taxon>
        <taxon>Kribbella</taxon>
    </lineage>
</organism>